<sequence length="83" mass="9137">MSIDNHANSTTVEGANEHPPVGEDFQTDLIRIGHVVQSAFEDVSGEHNWDTCIAGLMNELETEDVPPEEAIVAAWLFILDFAE</sequence>
<dbReference type="EMBL" id="NHOZ01000079">
    <property type="protein sequence ID" value="OYR63036.1"/>
    <property type="molecule type" value="Genomic_DNA"/>
</dbReference>
<feature type="region of interest" description="Disordered" evidence="1">
    <location>
        <begin position="1"/>
        <end position="23"/>
    </location>
</feature>
<protein>
    <submittedName>
        <fullName evidence="3">Uncharacterized protein</fullName>
    </submittedName>
</protein>
<name>A0A256JFB2_HALEZ</name>
<reference evidence="3" key="2">
    <citation type="submission" date="2017-05" db="EMBL/GenBank/DDBJ databases">
        <authorList>
            <person name="Song R."/>
            <person name="Chenine A.L."/>
            <person name="Ruprecht R.M."/>
        </authorList>
    </citation>
    <scope>NUCLEOTIDE SEQUENCE</scope>
    <source>
        <strain evidence="3">Ga2p</strain>
        <strain evidence="2">Ga36</strain>
    </source>
</reference>
<dbReference type="Proteomes" id="UP000215607">
    <property type="component" value="Unassembled WGS sequence"/>
</dbReference>
<accession>A0A256JFB2</accession>
<dbReference type="AlphaFoldDB" id="A0A256JFB2"/>
<evidence type="ECO:0000313" key="2">
    <source>
        <dbReference type="EMBL" id="OYR63036.1"/>
    </source>
</evidence>
<proteinExistence type="predicted"/>
<feature type="compositionally biased region" description="Polar residues" evidence="1">
    <location>
        <begin position="1"/>
        <end position="13"/>
    </location>
</feature>
<organism evidence="3 4">
    <name type="scientific">Halorubrum ezzemoulense</name>
    <name type="common">Halorubrum chaoviator</name>
    <dbReference type="NCBI Taxonomy" id="337243"/>
    <lineage>
        <taxon>Archaea</taxon>
        <taxon>Methanobacteriati</taxon>
        <taxon>Methanobacteriota</taxon>
        <taxon>Stenosarchaea group</taxon>
        <taxon>Halobacteria</taxon>
        <taxon>Halobacteriales</taxon>
        <taxon>Haloferacaceae</taxon>
        <taxon>Halorubrum</taxon>
    </lineage>
</organism>
<evidence type="ECO:0000313" key="5">
    <source>
        <dbReference type="Proteomes" id="UP000215731"/>
    </source>
</evidence>
<dbReference type="EMBL" id="NHPA01000046">
    <property type="protein sequence ID" value="OYR67102.1"/>
    <property type="molecule type" value="Genomic_DNA"/>
</dbReference>
<comment type="caution">
    <text evidence="3">The sequence shown here is derived from an EMBL/GenBank/DDBJ whole genome shotgun (WGS) entry which is preliminary data.</text>
</comment>
<dbReference type="RefSeq" id="WP_094553040.1">
    <property type="nucleotide sequence ID" value="NZ_JAQLUG010000016.1"/>
</dbReference>
<evidence type="ECO:0000313" key="3">
    <source>
        <dbReference type="EMBL" id="OYR67102.1"/>
    </source>
</evidence>
<evidence type="ECO:0000256" key="1">
    <source>
        <dbReference type="SAM" id="MobiDB-lite"/>
    </source>
</evidence>
<evidence type="ECO:0000313" key="4">
    <source>
        <dbReference type="Proteomes" id="UP000215607"/>
    </source>
</evidence>
<reference evidence="4 5" key="1">
    <citation type="journal article" date="2014" name="Front. Microbiol.">
        <title>Population and genomic analysis of the genus Halorubrum.</title>
        <authorList>
            <person name="Fullmer M.S."/>
            <person name="Soucy S.M."/>
            <person name="Swithers K.S."/>
            <person name="Makkay A.M."/>
            <person name="Wheeler R."/>
            <person name="Ventosa A."/>
            <person name="Gogarten J.P."/>
            <person name="Papke R.T."/>
        </authorList>
    </citation>
    <scope>NUCLEOTIDE SEQUENCE [LARGE SCALE GENOMIC DNA]</scope>
    <source>
        <strain evidence="3 4">Ga2p</strain>
        <strain evidence="2 5">Ga36</strain>
    </source>
</reference>
<dbReference type="Proteomes" id="UP000215731">
    <property type="component" value="Unassembled WGS sequence"/>
</dbReference>
<gene>
    <name evidence="3" type="ORF">DJ79_10005</name>
    <name evidence="2" type="ORF">DJ80_08810</name>
</gene>